<evidence type="ECO:0000259" key="1">
    <source>
        <dbReference type="PROSITE" id="PS50994"/>
    </source>
</evidence>
<dbReference type="InterPro" id="IPR039537">
    <property type="entry name" value="Retrotran_Ty1/copia-like"/>
</dbReference>
<dbReference type="Gene3D" id="3.30.420.10">
    <property type="entry name" value="Ribonuclease H-like superfamily/Ribonuclease H"/>
    <property type="match status" value="1"/>
</dbReference>
<name>A0ABQ5DFW9_9ASTR</name>
<evidence type="ECO:0000313" key="2">
    <source>
        <dbReference type="EMBL" id="GJT37777.1"/>
    </source>
</evidence>
<sequence>MAYPCLHSPKTTKGNKINTPPIRRIRQGRYGVSVHALTKDHKRNKINTPYPEKSIRRIGNMPTISSLNNDEIDFRISFDESDDEDCTPTVSYSDDLDYFKDFEKEFPAIVYNDAQTSKLDFLTEPTDGCRNQNDVKVKQIRTDNGTEFRNSELKSFCDEKGISQNFSSPYTPEQNGVAKRNNITLIKDAKTMLNGLVLCKHLWTEAVRIACYTQNRSIIVKRHDKTPYEIFKERIHDIRYFHVFGCPVFIHNHKDHLGKFDVKADDGYFLGYLFNSKAFRVFNTRRQKIEETYHVTFDGSK</sequence>
<dbReference type="EMBL" id="BQNB010015251">
    <property type="protein sequence ID" value="GJT37777.1"/>
    <property type="molecule type" value="Genomic_DNA"/>
</dbReference>
<dbReference type="InterPro" id="IPR001584">
    <property type="entry name" value="Integrase_cat-core"/>
</dbReference>
<dbReference type="PROSITE" id="PS50994">
    <property type="entry name" value="INTEGRASE"/>
    <property type="match status" value="1"/>
</dbReference>
<reference evidence="2" key="2">
    <citation type="submission" date="2022-01" db="EMBL/GenBank/DDBJ databases">
        <authorList>
            <person name="Yamashiro T."/>
            <person name="Shiraishi A."/>
            <person name="Satake H."/>
            <person name="Nakayama K."/>
        </authorList>
    </citation>
    <scope>NUCLEOTIDE SEQUENCE</scope>
</reference>
<accession>A0ABQ5DFW9</accession>
<dbReference type="Pfam" id="PF25597">
    <property type="entry name" value="SH3_retrovirus"/>
    <property type="match status" value="1"/>
</dbReference>
<protein>
    <submittedName>
        <fullName evidence="2">Retrovirus-related pol polyprotein from transposon TNT 1-94</fullName>
    </submittedName>
</protein>
<organism evidence="2 3">
    <name type="scientific">Tanacetum coccineum</name>
    <dbReference type="NCBI Taxonomy" id="301880"/>
    <lineage>
        <taxon>Eukaryota</taxon>
        <taxon>Viridiplantae</taxon>
        <taxon>Streptophyta</taxon>
        <taxon>Embryophyta</taxon>
        <taxon>Tracheophyta</taxon>
        <taxon>Spermatophyta</taxon>
        <taxon>Magnoliopsida</taxon>
        <taxon>eudicotyledons</taxon>
        <taxon>Gunneridae</taxon>
        <taxon>Pentapetalae</taxon>
        <taxon>asterids</taxon>
        <taxon>campanulids</taxon>
        <taxon>Asterales</taxon>
        <taxon>Asteraceae</taxon>
        <taxon>Asteroideae</taxon>
        <taxon>Anthemideae</taxon>
        <taxon>Anthemidinae</taxon>
        <taxon>Tanacetum</taxon>
    </lineage>
</organism>
<dbReference type="Proteomes" id="UP001151760">
    <property type="component" value="Unassembled WGS sequence"/>
</dbReference>
<keyword evidence="3" id="KW-1185">Reference proteome</keyword>
<evidence type="ECO:0000313" key="3">
    <source>
        <dbReference type="Proteomes" id="UP001151760"/>
    </source>
</evidence>
<proteinExistence type="predicted"/>
<dbReference type="InterPro" id="IPR012337">
    <property type="entry name" value="RNaseH-like_sf"/>
</dbReference>
<dbReference type="InterPro" id="IPR057670">
    <property type="entry name" value="SH3_retrovirus"/>
</dbReference>
<dbReference type="InterPro" id="IPR036397">
    <property type="entry name" value="RNaseH_sf"/>
</dbReference>
<dbReference type="PANTHER" id="PTHR42648:SF32">
    <property type="entry name" value="RIBONUCLEASE H-LIKE DOMAIN, GAG-PRE-INTEGRASE DOMAIN PROTEIN-RELATED"/>
    <property type="match status" value="1"/>
</dbReference>
<gene>
    <name evidence="2" type="ORF">Tco_0937642</name>
</gene>
<reference evidence="2" key="1">
    <citation type="journal article" date="2022" name="Int. J. Mol. Sci.">
        <title>Draft Genome of Tanacetum Coccineum: Genomic Comparison of Closely Related Tanacetum-Family Plants.</title>
        <authorList>
            <person name="Yamashiro T."/>
            <person name="Shiraishi A."/>
            <person name="Nakayama K."/>
            <person name="Satake H."/>
        </authorList>
    </citation>
    <scope>NUCLEOTIDE SEQUENCE</scope>
</reference>
<dbReference type="SUPFAM" id="SSF53098">
    <property type="entry name" value="Ribonuclease H-like"/>
    <property type="match status" value="1"/>
</dbReference>
<feature type="domain" description="Integrase catalytic" evidence="1">
    <location>
        <begin position="58"/>
        <end position="235"/>
    </location>
</feature>
<dbReference type="PANTHER" id="PTHR42648">
    <property type="entry name" value="TRANSPOSASE, PUTATIVE-RELATED"/>
    <property type="match status" value="1"/>
</dbReference>
<comment type="caution">
    <text evidence="2">The sequence shown here is derived from an EMBL/GenBank/DDBJ whole genome shotgun (WGS) entry which is preliminary data.</text>
</comment>